<keyword evidence="2" id="KW-0175">Coiled coil</keyword>
<protein>
    <submittedName>
        <fullName evidence="4">S-adenosyl-L-methionine-dependent methyltransferase</fullName>
    </submittedName>
</protein>
<dbReference type="InterPro" id="IPR000682">
    <property type="entry name" value="PCMT"/>
</dbReference>
<organism evidence="4 5">
    <name type="scientific">Fragilariopsis cylindrus CCMP1102</name>
    <dbReference type="NCBI Taxonomy" id="635003"/>
    <lineage>
        <taxon>Eukaryota</taxon>
        <taxon>Sar</taxon>
        <taxon>Stramenopiles</taxon>
        <taxon>Ochrophyta</taxon>
        <taxon>Bacillariophyta</taxon>
        <taxon>Bacillariophyceae</taxon>
        <taxon>Bacillariophycidae</taxon>
        <taxon>Bacillariales</taxon>
        <taxon>Bacillariaceae</taxon>
        <taxon>Fragilariopsis</taxon>
    </lineage>
</organism>
<dbReference type="GO" id="GO:0005737">
    <property type="term" value="C:cytoplasm"/>
    <property type="evidence" value="ECO:0007669"/>
    <property type="project" value="TreeGrafter"/>
</dbReference>
<dbReference type="CDD" id="cd02440">
    <property type="entry name" value="AdoMet_MTases"/>
    <property type="match status" value="1"/>
</dbReference>
<dbReference type="GO" id="GO:0004719">
    <property type="term" value="F:protein-L-isoaspartate (D-aspartate) O-methyltransferase activity"/>
    <property type="evidence" value="ECO:0007669"/>
    <property type="project" value="InterPro"/>
</dbReference>
<accession>A0A1E7FWI2</accession>
<keyword evidence="5" id="KW-1185">Reference proteome</keyword>
<gene>
    <name evidence="4" type="ORF">FRACYDRAFT_267298</name>
</gene>
<keyword evidence="4" id="KW-0808">Transferase</keyword>
<evidence type="ECO:0000313" key="4">
    <source>
        <dbReference type="EMBL" id="OEU22510.1"/>
    </source>
</evidence>
<dbReference type="PANTHER" id="PTHR11579">
    <property type="entry name" value="PROTEIN-L-ISOASPARTATE O-METHYLTRANSFERASE"/>
    <property type="match status" value="1"/>
</dbReference>
<sequence>MAWRSSGTTNNEMVDNLKRFHVISSDEVEAGFRSVDRRLFVPKNCQDLAHKDQPIREDNIHISAPHIYGSVLEALDLKKDAGLSFLNAGSGTCYLTCIAASILGHRSVHYCVEIHEDVLRHSKEAITAWKKGLSPGHTIPNIELIHGNALELNTNKGECALGFDRIYIGAAIQKYSLPMFKKMLKPGGILVGPVGDELVKVVRSQSLSPETIQKFTTHVLSGVRFAPLLADPDIQTIIPARVWDPSKHHLYPSSFRGACNELLLCSNASRNQPVKIRPQEKINVASMLPRALWVEVLSFAHHDWFDQPLTEVEFLRRRLAEEQAKTEQANQAKEEAESRYRLAEKERDVYLVLARTLRTRLISTRREESHGTETIEEAAAAMLFGGMGSLSPFGLDRMLRHLRAPPAEGNDEEMGEEGDEQFEDEMSEDTDDSEEDEEDSDSDDDDDDDDESLSIVSDHQDSTIEDDIISKNRRAQVRKISLSEEDL</sequence>
<dbReference type="EMBL" id="KV784353">
    <property type="protein sequence ID" value="OEU22510.1"/>
    <property type="molecule type" value="Genomic_DNA"/>
</dbReference>
<evidence type="ECO:0000313" key="5">
    <source>
        <dbReference type="Proteomes" id="UP000095751"/>
    </source>
</evidence>
<dbReference type="AlphaFoldDB" id="A0A1E7FWI2"/>
<dbReference type="PANTHER" id="PTHR11579:SF9">
    <property type="entry name" value="PROTEIN-L-ISOASPARTATE O-METHYLTRANSFERASE"/>
    <property type="match status" value="1"/>
</dbReference>
<dbReference type="InterPro" id="IPR029063">
    <property type="entry name" value="SAM-dependent_MTases_sf"/>
</dbReference>
<proteinExistence type="inferred from homology"/>
<reference evidence="4 5" key="1">
    <citation type="submission" date="2016-09" db="EMBL/GenBank/DDBJ databases">
        <title>Extensive genetic diversity and differential bi-allelic expression allows diatom success in the polar Southern Ocean.</title>
        <authorList>
            <consortium name="DOE Joint Genome Institute"/>
            <person name="Mock T."/>
            <person name="Otillar R.P."/>
            <person name="Strauss J."/>
            <person name="Dupont C."/>
            <person name="Frickenhaus S."/>
            <person name="Maumus F."/>
            <person name="Mcmullan M."/>
            <person name="Sanges R."/>
            <person name="Schmutz J."/>
            <person name="Toseland A."/>
            <person name="Valas R."/>
            <person name="Veluchamy A."/>
            <person name="Ward B.J."/>
            <person name="Allen A."/>
            <person name="Barry K."/>
            <person name="Falciatore A."/>
            <person name="Ferrante M."/>
            <person name="Fortunato A.E."/>
            <person name="Gloeckner G."/>
            <person name="Gruber A."/>
            <person name="Hipkin R."/>
            <person name="Janech M."/>
            <person name="Kroth P."/>
            <person name="Leese F."/>
            <person name="Lindquist E."/>
            <person name="Lyon B.R."/>
            <person name="Martin J."/>
            <person name="Mayer C."/>
            <person name="Parker M."/>
            <person name="Quesneville H."/>
            <person name="Raymond J."/>
            <person name="Uhlig C."/>
            <person name="Valentin K.U."/>
            <person name="Worden A.Z."/>
            <person name="Armbrust E.V."/>
            <person name="Bowler C."/>
            <person name="Green B."/>
            <person name="Moulton V."/>
            <person name="Van Oosterhout C."/>
            <person name="Grigoriev I."/>
        </authorList>
    </citation>
    <scope>NUCLEOTIDE SEQUENCE [LARGE SCALE GENOMIC DNA]</scope>
    <source>
        <strain evidence="4 5">CCMP1102</strain>
    </source>
</reference>
<dbReference type="SUPFAM" id="SSF53335">
    <property type="entry name" value="S-adenosyl-L-methionine-dependent methyltransferases"/>
    <property type="match status" value="1"/>
</dbReference>
<dbReference type="Proteomes" id="UP000095751">
    <property type="component" value="Unassembled WGS sequence"/>
</dbReference>
<name>A0A1E7FWI2_9STRA</name>
<dbReference type="GO" id="GO:0032259">
    <property type="term" value="P:methylation"/>
    <property type="evidence" value="ECO:0007669"/>
    <property type="project" value="UniProtKB-KW"/>
</dbReference>
<feature type="region of interest" description="Disordered" evidence="3">
    <location>
        <begin position="405"/>
        <end position="487"/>
    </location>
</feature>
<comment type="similarity">
    <text evidence="1">Belongs to the methyltransferase superfamily. L-isoaspartyl/D-aspartyl protein methyltransferase family.</text>
</comment>
<dbReference type="KEGG" id="fcy:FRACYDRAFT_267298"/>
<evidence type="ECO:0000256" key="3">
    <source>
        <dbReference type="SAM" id="MobiDB-lite"/>
    </source>
</evidence>
<dbReference type="InParanoid" id="A0A1E7FWI2"/>
<feature type="coiled-coil region" evidence="2">
    <location>
        <begin position="312"/>
        <end position="346"/>
    </location>
</feature>
<evidence type="ECO:0000256" key="1">
    <source>
        <dbReference type="ARBA" id="ARBA00005369"/>
    </source>
</evidence>
<keyword evidence="4" id="KW-0489">Methyltransferase</keyword>
<feature type="compositionally biased region" description="Acidic residues" evidence="3">
    <location>
        <begin position="409"/>
        <end position="452"/>
    </location>
</feature>
<dbReference type="OrthoDB" id="10257972at2759"/>
<dbReference type="Pfam" id="PF01135">
    <property type="entry name" value="PCMT"/>
    <property type="match status" value="1"/>
</dbReference>
<evidence type="ECO:0000256" key="2">
    <source>
        <dbReference type="SAM" id="Coils"/>
    </source>
</evidence>
<dbReference type="Gene3D" id="3.40.50.150">
    <property type="entry name" value="Vaccinia Virus protein VP39"/>
    <property type="match status" value="1"/>
</dbReference>